<feature type="region of interest" description="Disordered" evidence="2">
    <location>
        <begin position="105"/>
        <end position="132"/>
    </location>
</feature>
<keyword evidence="1" id="KW-0238">DNA-binding</keyword>
<gene>
    <name evidence="5" type="ORF">CP968_02060</name>
    <name evidence="4" type="ORF">GCM10010371_00980</name>
</gene>
<dbReference type="InterPro" id="IPR003759">
    <property type="entry name" value="Cbl-bd_cap"/>
</dbReference>
<feature type="compositionally biased region" description="Low complexity" evidence="2">
    <location>
        <begin position="1"/>
        <end position="34"/>
    </location>
</feature>
<evidence type="ECO:0000313" key="4">
    <source>
        <dbReference type="EMBL" id="GGZ45786.1"/>
    </source>
</evidence>
<dbReference type="PROSITE" id="PS50937">
    <property type="entry name" value="HTH_MERR_2"/>
    <property type="match status" value="1"/>
</dbReference>
<dbReference type="EMBL" id="CP023701">
    <property type="protein sequence ID" value="QEU77237.1"/>
    <property type="molecule type" value="Genomic_DNA"/>
</dbReference>
<dbReference type="Proteomes" id="UP000634660">
    <property type="component" value="Unassembled WGS sequence"/>
</dbReference>
<reference evidence="5 6" key="2">
    <citation type="submission" date="2017-09" db="EMBL/GenBank/DDBJ databases">
        <authorList>
            <person name="Lee N."/>
            <person name="Cho B.-K."/>
        </authorList>
    </citation>
    <scope>NUCLEOTIDE SEQUENCE [LARGE SCALE GENOMIC DNA]</scope>
    <source>
        <strain evidence="5 6">ATCC 27467</strain>
    </source>
</reference>
<name>A0A5P2UKT3_9ACTN</name>
<keyword evidence="6" id="KW-1185">Reference proteome</keyword>
<dbReference type="InterPro" id="IPR009061">
    <property type="entry name" value="DNA-bd_dom_put_sf"/>
</dbReference>
<dbReference type="KEGG" id="ssub:CP968_02060"/>
<dbReference type="SMART" id="SM00422">
    <property type="entry name" value="HTH_MERR"/>
    <property type="match status" value="1"/>
</dbReference>
<evidence type="ECO:0000256" key="2">
    <source>
        <dbReference type="SAM" id="MobiDB-lite"/>
    </source>
</evidence>
<dbReference type="PANTHER" id="PTHR30204">
    <property type="entry name" value="REDOX-CYCLING DRUG-SENSING TRANSCRIPTIONAL ACTIVATOR SOXR"/>
    <property type="match status" value="1"/>
</dbReference>
<reference evidence="4" key="1">
    <citation type="journal article" date="2014" name="Int. J. Syst. Evol. Microbiol.">
        <title>Complete genome sequence of Corynebacterium casei LMG S-19264T (=DSM 44701T), isolated from a smear-ripened cheese.</title>
        <authorList>
            <consortium name="US DOE Joint Genome Institute (JGI-PGF)"/>
            <person name="Walter F."/>
            <person name="Albersmeier A."/>
            <person name="Kalinowski J."/>
            <person name="Ruckert C."/>
        </authorList>
    </citation>
    <scope>NUCLEOTIDE SEQUENCE</scope>
    <source>
        <strain evidence="4">JCM 4834</strain>
    </source>
</reference>
<dbReference type="InterPro" id="IPR047057">
    <property type="entry name" value="MerR_fam"/>
</dbReference>
<reference evidence="4" key="3">
    <citation type="submission" date="2020-09" db="EMBL/GenBank/DDBJ databases">
        <authorList>
            <person name="Sun Q."/>
            <person name="Ohkuma M."/>
        </authorList>
    </citation>
    <scope>NUCLEOTIDE SEQUENCE</scope>
    <source>
        <strain evidence="4">JCM 4834</strain>
    </source>
</reference>
<protein>
    <submittedName>
        <fullName evidence="4 5">Transcriptional regulator</fullName>
    </submittedName>
</protein>
<evidence type="ECO:0000256" key="1">
    <source>
        <dbReference type="ARBA" id="ARBA00023125"/>
    </source>
</evidence>
<dbReference type="Pfam" id="PF13411">
    <property type="entry name" value="MerR_1"/>
    <property type="match status" value="1"/>
</dbReference>
<dbReference type="OrthoDB" id="9800334at2"/>
<feature type="region of interest" description="Disordered" evidence="2">
    <location>
        <begin position="1"/>
        <end position="37"/>
    </location>
</feature>
<feature type="domain" description="HTH merR-type" evidence="3">
    <location>
        <begin position="40"/>
        <end position="109"/>
    </location>
</feature>
<dbReference type="Pfam" id="PF02607">
    <property type="entry name" value="B12-binding_2"/>
    <property type="match status" value="1"/>
</dbReference>
<dbReference type="EMBL" id="BMVX01000001">
    <property type="protein sequence ID" value="GGZ45786.1"/>
    <property type="molecule type" value="Genomic_DNA"/>
</dbReference>
<dbReference type="Proteomes" id="UP000326831">
    <property type="component" value="Chromosome"/>
</dbReference>
<sequence length="369" mass="37822">MPPAKARPAAAAPGAARGPRSARAGATAAPAGAPRRADVGLSTGAVAQRLGVAATTLRSWERRYAIGPAVRIDGKHRRWLAEDIARLEEMCRLTALGVPPAEAARAARTPGGPAGTGPGRPEARAPGGRDALPLGRARAECRGLARAAVRLDAPAVEVLLRGALEEHGCVSAWEEIIAPTLHAVGRKWASAAARAQGAVPAGPAAAVSAASAASAGERYIEVEHLLSWLVSCALRSLPRSAPRTGFPPVLLACAPGELHSLPLEALWAGLGERALPVRMFGPAVPADALGEAVRRVAPSLVVVWAQGRPSAPSDIVTAVEGTERGLRGARTRSTLLVAGPGWSAVPDAGSRRLTGLGSGLDLIERMLPR</sequence>
<accession>A0A5P2UKT3</accession>
<organism evidence="5 6">
    <name type="scientific">Streptomyces subrutilus</name>
    <dbReference type="NCBI Taxonomy" id="36818"/>
    <lineage>
        <taxon>Bacteria</taxon>
        <taxon>Bacillati</taxon>
        <taxon>Actinomycetota</taxon>
        <taxon>Actinomycetes</taxon>
        <taxon>Kitasatosporales</taxon>
        <taxon>Streptomycetaceae</taxon>
        <taxon>Streptomyces</taxon>
    </lineage>
</organism>
<dbReference type="RefSeq" id="WP_150516334.1">
    <property type="nucleotide sequence ID" value="NZ_BMVX01000001.1"/>
</dbReference>
<dbReference type="Gene3D" id="1.10.1240.10">
    <property type="entry name" value="Methionine synthase domain"/>
    <property type="match status" value="1"/>
</dbReference>
<dbReference type="Gene3D" id="1.10.1660.10">
    <property type="match status" value="1"/>
</dbReference>
<dbReference type="AlphaFoldDB" id="A0A5P2UKT3"/>
<dbReference type="GO" id="GO:0003677">
    <property type="term" value="F:DNA binding"/>
    <property type="evidence" value="ECO:0007669"/>
    <property type="project" value="UniProtKB-KW"/>
</dbReference>
<dbReference type="Gene3D" id="3.40.50.280">
    <property type="entry name" value="Cobalamin-binding domain"/>
    <property type="match status" value="1"/>
</dbReference>
<dbReference type="GO" id="GO:0003700">
    <property type="term" value="F:DNA-binding transcription factor activity"/>
    <property type="evidence" value="ECO:0007669"/>
    <property type="project" value="InterPro"/>
</dbReference>
<dbReference type="InterPro" id="IPR036594">
    <property type="entry name" value="Meth_synthase_dom"/>
</dbReference>
<dbReference type="SUPFAM" id="SSF46955">
    <property type="entry name" value="Putative DNA-binding domain"/>
    <property type="match status" value="1"/>
</dbReference>
<evidence type="ECO:0000313" key="5">
    <source>
        <dbReference type="EMBL" id="QEU77237.1"/>
    </source>
</evidence>
<dbReference type="InterPro" id="IPR000551">
    <property type="entry name" value="MerR-type_HTH_dom"/>
</dbReference>
<dbReference type="PANTHER" id="PTHR30204:SF97">
    <property type="entry name" value="MERR FAMILY REGULATORY PROTEIN"/>
    <property type="match status" value="1"/>
</dbReference>
<evidence type="ECO:0000259" key="3">
    <source>
        <dbReference type="PROSITE" id="PS50937"/>
    </source>
</evidence>
<evidence type="ECO:0000313" key="6">
    <source>
        <dbReference type="Proteomes" id="UP000326831"/>
    </source>
</evidence>
<proteinExistence type="predicted"/>